<evidence type="ECO:0000313" key="3">
    <source>
        <dbReference type="Proteomes" id="UP000005239"/>
    </source>
</evidence>
<feature type="compositionally biased region" description="Low complexity" evidence="1">
    <location>
        <begin position="472"/>
        <end position="497"/>
    </location>
</feature>
<dbReference type="InterPro" id="IPR006630">
    <property type="entry name" value="La_HTH"/>
</dbReference>
<keyword evidence="3" id="KW-1185">Reference proteome</keyword>
<dbReference type="OrthoDB" id="10046764at2759"/>
<gene>
    <name evidence="2" type="primary">WBGene00098102</name>
</gene>
<reference evidence="2" key="2">
    <citation type="submission" date="2022-06" db="UniProtKB">
        <authorList>
            <consortium name="EnsemblMetazoa"/>
        </authorList>
    </citation>
    <scope>IDENTIFICATION</scope>
    <source>
        <strain evidence="2">PS312</strain>
    </source>
</reference>
<feature type="compositionally biased region" description="Polar residues" evidence="1">
    <location>
        <begin position="516"/>
        <end position="528"/>
    </location>
</feature>
<name>A0A2A6BM44_PRIPA</name>
<evidence type="ECO:0000256" key="1">
    <source>
        <dbReference type="SAM" id="MobiDB-lite"/>
    </source>
</evidence>
<feature type="region of interest" description="Disordered" evidence="1">
    <location>
        <begin position="42"/>
        <end position="63"/>
    </location>
</feature>
<feature type="compositionally biased region" description="Low complexity" evidence="1">
    <location>
        <begin position="411"/>
        <end position="420"/>
    </location>
</feature>
<dbReference type="EnsemblMetazoa" id="PPA08548.1">
    <property type="protein sequence ID" value="PPA08548.1"/>
    <property type="gene ID" value="WBGene00098102"/>
</dbReference>
<dbReference type="InterPro" id="IPR045180">
    <property type="entry name" value="La_dom_prot"/>
</dbReference>
<dbReference type="Gene3D" id="1.10.10.10">
    <property type="entry name" value="Winged helix-like DNA-binding domain superfamily/Winged helix DNA-binding domain"/>
    <property type="match status" value="1"/>
</dbReference>
<feature type="compositionally biased region" description="Basic and acidic residues" evidence="1">
    <location>
        <begin position="566"/>
        <end position="576"/>
    </location>
</feature>
<dbReference type="Pfam" id="PF05383">
    <property type="entry name" value="La"/>
    <property type="match status" value="1"/>
</dbReference>
<dbReference type="PANTHER" id="PTHR22792">
    <property type="entry name" value="LUPUS LA PROTEIN-RELATED"/>
    <property type="match status" value="1"/>
</dbReference>
<dbReference type="GO" id="GO:0010494">
    <property type="term" value="C:cytoplasmic stress granule"/>
    <property type="evidence" value="ECO:0000318"/>
    <property type="project" value="GO_Central"/>
</dbReference>
<sequence>MTTPLMEIGNDQFYVCREVTPRNFLVYRQGIQLDREQLERMRKSANENRSEGGGLPGVNMIRNEDGTLSQAPPFPDWFNEQCRRELMMAGDPEEGGVTTPTSFMSSDAPLREYDTGVGHVTCHNDTAQRHENMKLLLKIQLEYYFSRENLASDRYLKCQMDSDGFVAISIIAGFRKIVALTDNYDLIVQTLRESRKVEVDQQGEKVRAVSERSTIILYGEKTEEEVKEVLSGGPDYKSLRKCATSDEWYVVYSNEETTRKAYLQIQTLKPDFVVRDGIVIGLTIHSSLLFVKVRIKSGPPPDQQLYVQHPADDDISIGEDPSVFDLGKLLSTMGYVPRATYRPGTTVVQVVETGQGLNLSPSPAPSPIPSLSLPLITPPDFPVLNGNSSLVNYGNGGVGGYRRGSGGYSRGNGSVSSGRPHSGRGGGGREGRDGSNQSTPRASNGSRGASNGGSLTVLTAKQIRGGEKRWASRNGNGMNSSGGETSSSSFNTSWGSSKEGGGGGGSATTSHSTSTVNDSSNTAHSPLSTDPEFNYEDQAAFPSLVETKPEPEAVKAKLSFSSVAAGRKEGRKEPPKKSFAACLKH</sequence>
<dbReference type="GO" id="GO:0005829">
    <property type="term" value="C:cytosol"/>
    <property type="evidence" value="ECO:0000318"/>
    <property type="project" value="GO_Central"/>
</dbReference>
<dbReference type="GO" id="GO:0045727">
    <property type="term" value="P:positive regulation of translation"/>
    <property type="evidence" value="ECO:0000318"/>
    <property type="project" value="GO_Central"/>
</dbReference>
<dbReference type="PROSITE" id="PS50961">
    <property type="entry name" value="HTH_LA"/>
    <property type="match status" value="1"/>
</dbReference>
<dbReference type="SMART" id="SM00715">
    <property type="entry name" value="LA"/>
    <property type="match status" value="1"/>
</dbReference>
<organism evidence="2 3">
    <name type="scientific">Pristionchus pacificus</name>
    <name type="common">Parasitic nematode worm</name>
    <dbReference type="NCBI Taxonomy" id="54126"/>
    <lineage>
        <taxon>Eukaryota</taxon>
        <taxon>Metazoa</taxon>
        <taxon>Ecdysozoa</taxon>
        <taxon>Nematoda</taxon>
        <taxon>Chromadorea</taxon>
        <taxon>Rhabditida</taxon>
        <taxon>Rhabditina</taxon>
        <taxon>Diplogasteromorpha</taxon>
        <taxon>Diplogasteroidea</taxon>
        <taxon>Neodiplogasteridae</taxon>
        <taxon>Pristionchus</taxon>
    </lineage>
</organism>
<dbReference type="InterPro" id="IPR036388">
    <property type="entry name" value="WH-like_DNA-bd_sf"/>
</dbReference>
<protein>
    <submittedName>
        <fullName evidence="2">Larp-5</fullName>
    </submittedName>
</protein>
<accession>A0A2A6BM44</accession>
<accession>A0A8R1YBL0</accession>
<evidence type="ECO:0000313" key="2">
    <source>
        <dbReference type="EnsemblMetazoa" id="PPA08548.1"/>
    </source>
</evidence>
<feature type="compositionally biased region" description="Low complexity" evidence="1">
    <location>
        <begin position="441"/>
        <end position="454"/>
    </location>
</feature>
<dbReference type="PANTHER" id="PTHR22792:SF131">
    <property type="entry name" value="LA-RELATED PROTEIN LARP4B"/>
    <property type="match status" value="1"/>
</dbReference>
<proteinExistence type="predicted"/>
<feature type="region of interest" description="Disordered" evidence="1">
    <location>
        <begin position="404"/>
        <end position="585"/>
    </location>
</feature>
<dbReference type="SUPFAM" id="SSF46785">
    <property type="entry name" value="Winged helix' DNA-binding domain"/>
    <property type="match status" value="1"/>
</dbReference>
<dbReference type="InterPro" id="IPR036390">
    <property type="entry name" value="WH_DNA-bd_sf"/>
</dbReference>
<dbReference type="AlphaFoldDB" id="A0A2A6BM44"/>
<reference evidence="3" key="1">
    <citation type="journal article" date="2008" name="Nat. Genet.">
        <title>The Pristionchus pacificus genome provides a unique perspective on nematode lifestyle and parasitism.</title>
        <authorList>
            <person name="Dieterich C."/>
            <person name="Clifton S.W."/>
            <person name="Schuster L.N."/>
            <person name="Chinwalla A."/>
            <person name="Delehaunty K."/>
            <person name="Dinkelacker I."/>
            <person name="Fulton L."/>
            <person name="Fulton R."/>
            <person name="Godfrey J."/>
            <person name="Minx P."/>
            <person name="Mitreva M."/>
            <person name="Roeseler W."/>
            <person name="Tian H."/>
            <person name="Witte H."/>
            <person name="Yang S.P."/>
            <person name="Wilson R.K."/>
            <person name="Sommer R.J."/>
        </authorList>
    </citation>
    <scope>NUCLEOTIDE SEQUENCE [LARGE SCALE GENOMIC DNA]</scope>
    <source>
        <strain evidence="3">PS312</strain>
    </source>
</reference>
<dbReference type="Proteomes" id="UP000005239">
    <property type="component" value="Unassembled WGS sequence"/>
</dbReference>
<dbReference type="GO" id="GO:0003730">
    <property type="term" value="F:mRNA 3'-UTR binding"/>
    <property type="evidence" value="ECO:0000318"/>
    <property type="project" value="GO_Central"/>
</dbReference>